<dbReference type="GO" id="GO:0042802">
    <property type="term" value="F:identical protein binding"/>
    <property type="evidence" value="ECO:0007669"/>
    <property type="project" value="UniProtKB-ARBA"/>
</dbReference>
<dbReference type="GO" id="GO:0008198">
    <property type="term" value="F:ferrous iron binding"/>
    <property type="evidence" value="ECO:0007669"/>
    <property type="project" value="TreeGrafter"/>
</dbReference>
<evidence type="ECO:0000256" key="6">
    <source>
        <dbReference type="PIRSR" id="PIRSR601519-1"/>
    </source>
</evidence>
<comment type="similarity">
    <text evidence="1 7">Belongs to the ferritin family. Prokaryotic subfamily.</text>
</comment>
<dbReference type="GO" id="GO:0006826">
    <property type="term" value="P:iron ion transport"/>
    <property type="evidence" value="ECO:0007669"/>
    <property type="project" value="InterPro"/>
</dbReference>
<feature type="binding site" evidence="6">
    <location>
        <position position="53"/>
    </location>
    <ligand>
        <name>Fe cation</name>
        <dbReference type="ChEBI" id="CHEBI:24875"/>
        <label>1</label>
    </ligand>
</feature>
<feature type="binding site" evidence="6">
    <location>
        <position position="94"/>
    </location>
    <ligand>
        <name>Fe cation</name>
        <dbReference type="ChEBI" id="CHEBI:24875"/>
        <label>1</label>
    </ligand>
</feature>
<dbReference type="GO" id="GO:0004322">
    <property type="term" value="F:ferroxidase activity"/>
    <property type="evidence" value="ECO:0007669"/>
    <property type="project" value="TreeGrafter"/>
</dbReference>
<evidence type="ECO:0000256" key="3">
    <source>
        <dbReference type="ARBA" id="ARBA00022723"/>
    </source>
</evidence>
<organism evidence="9 10">
    <name type="scientific">Psittacicella hinzii</name>
    <dbReference type="NCBI Taxonomy" id="2028575"/>
    <lineage>
        <taxon>Bacteria</taxon>
        <taxon>Pseudomonadati</taxon>
        <taxon>Pseudomonadota</taxon>
        <taxon>Gammaproteobacteria</taxon>
        <taxon>Pasteurellales</taxon>
        <taxon>Psittacicellaceae</taxon>
        <taxon>Psittacicella</taxon>
    </lineage>
</organism>
<keyword evidence="3 6" id="KW-0479">Metal-binding</keyword>
<keyword evidence="7" id="KW-0963">Cytoplasm</keyword>
<dbReference type="AlphaFoldDB" id="A0A3A1YIA2"/>
<proteinExistence type="inferred from homology"/>
<sequence length="162" mass="18638">MLKQSVIDVLNKQLNAELESSNIYLVMSNWCRTRGLLGAATFFKGHADEEYQHFKKIWNHLEDNDVRPHVGVVPAVNLQVSSLKDVLEQAYEHEKLVTSLINNCVKVAQEANDYKTFNFLQWFVDEQVEEESLFSDVLAKFEIAGTDGIATYYVDRDIENLH</sequence>
<comment type="catalytic activity">
    <reaction evidence="7">
        <text>4 Fe(2+) + O2 + 6 H2O = 4 iron(III) oxide-hydroxide + 12 H(+)</text>
        <dbReference type="Rhea" id="RHEA:11972"/>
        <dbReference type="ChEBI" id="CHEBI:15377"/>
        <dbReference type="ChEBI" id="CHEBI:15378"/>
        <dbReference type="ChEBI" id="CHEBI:15379"/>
        <dbReference type="ChEBI" id="CHEBI:29033"/>
        <dbReference type="ChEBI" id="CHEBI:78619"/>
        <dbReference type="EC" id="1.16.3.2"/>
    </reaction>
</comment>
<dbReference type="InterPro" id="IPR009040">
    <property type="entry name" value="Ferritin-like_diiron"/>
</dbReference>
<dbReference type="PANTHER" id="PTHR11431:SF127">
    <property type="entry name" value="BACTERIAL NON-HEME FERRITIN"/>
    <property type="match status" value="1"/>
</dbReference>
<keyword evidence="5 6" id="KW-0408">Iron</keyword>
<dbReference type="Gene3D" id="1.20.1260.10">
    <property type="match status" value="1"/>
</dbReference>
<feature type="binding site" evidence="6">
    <location>
        <position position="17"/>
    </location>
    <ligand>
        <name>Fe cation</name>
        <dbReference type="ChEBI" id="CHEBI:24875"/>
        <label>1</label>
    </ligand>
</feature>
<gene>
    <name evidence="9" type="ORF">CKF58_05145</name>
</gene>
<dbReference type="SUPFAM" id="SSF47240">
    <property type="entry name" value="Ferritin-like"/>
    <property type="match status" value="1"/>
</dbReference>
<evidence type="ECO:0000256" key="7">
    <source>
        <dbReference type="RuleBase" id="RU361145"/>
    </source>
</evidence>
<evidence type="ECO:0000256" key="4">
    <source>
        <dbReference type="ARBA" id="ARBA00023002"/>
    </source>
</evidence>
<comment type="subcellular location">
    <subcellularLocation>
        <location evidence="7">Cytoplasm</location>
    </subcellularLocation>
</comment>
<evidence type="ECO:0000256" key="5">
    <source>
        <dbReference type="ARBA" id="ARBA00023004"/>
    </source>
</evidence>
<dbReference type="InterPro" id="IPR012347">
    <property type="entry name" value="Ferritin-like"/>
</dbReference>
<evidence type="ECO:0000259" key="8">
    <source>
        <dbReference type="PROSITE" id="PS50905"/>
    </source>
</evidence>
<name>A0A3A1YIA2_9GAMM</name>
<feature type="domain" description="Ferritin-like diiron" evidence="8">
    <location>
        <begin position="1"/>
        <end position="145"/>
    </location>
</feature>
<dbReference type="GO" id="GO:0005829">
    <property type="term" value="C:cytosol"/>
    <property type="evidence" value="ECO:0007669"/>
    <property type="project" value="TreeGrafter"/>
</dbReference>
<dbReference type="PROSITE" id="PS50905">
    <property type="entry name" value="FERRITIN_LIKE"/>
    <property type="match status" value="1"/>
</dbReference>
<keyword evidence="2 7" id="KW-0409">Iron storage</keyword>
<accession>A0A3A1YIA2</accession>
<dbReference type="GO" id="GO:0006879">
    <property type="term" value="P:intracellular iron ion homeostasis"/>
    <property type="evidence" value="ECO:0007669"/>
    <property type="project" value="UniProtKB-KW"/>
</dbReference>
<dbReference type="InterPro" id="IPR009078">
    <property type="entry name" value="Ferritin-like_SF"/>
</dbReference>
<evidence type="ECO:0000256" key="2">
    <source>
        <dbReference type="ARBA" id="ARBA00022434"/>
    </source>
</evidence>
<reference evidence="9 10" key="1">
    <citation type="submission" date="2017-08" db="EMBL/GenBank/DDBJ databases">
        <title>Reclassification of Bisgaard taxon 37 and 44.</title>
        <authorList>
            <person name="Christensen H."/>
        </authorList>
    </citation>
    <scope>NUCLEOTIDE SEQUENCE [LARGE SCALE GENOMIC DNA]</scope>
    <source>
        <strain evidence="9 10">111</strain>
    </source>
</reference>
<dbReference type="InterPro" id="IPR041719">
    <property type="entry name" value="Ferritin_prok"/>
</dbReference>
<dbReference type="Proteomes" id="UP000265916">
    <property type="component" value="Unassembled WGS sequence"/>
</dbReference>
<dbReference type="EMBL" id="NRJG01000092">
    <property type="protein sequence ID" value="RIY37176.1"/>
    <property type="molecule type" value="Genomic_DNA"/>
</dbReference>
<feature type="binding site" evidence="6">
    <location>
        <position position="50"/>
    </location>
    <ligand>
        <name>Fe cation</name>
        <dbReference type="ChEBI" id="CHEBI:24875"/>
        <label>1</label>
    </ligand>
</feature>
<dbReference type="PANTHER" id="PTHR11431">
    <property type="entry name" value="FERRITIN"/>
    <property type="match status" value="1"/>
</dbReference>
<feature type="binding site" evidence="6">
    <location>
        <position position="127"/>
    </location>
    <ligand>
        <name>Fe cation</name>
        <dbReference type="ChEBI" id="CHEBI:24875"/>
        <label>1</label>
    </ligand>
</feature>
<dbReference type="FunFam" id="1.20.1260.10:FF:000001">
    <property type="entry name" value="Non-heme ferritin"/>
    <property type="match status" value="1"/>
</dbReference>
<comment type="caution">
    <text evidence="9">The sequence shown here is derived from an EMBL/GenBank/DDBJ whole genome shotgun (WGS) entry which is preliminary data.</text>
</comment>
<keyword evidence="4" id="KW-0560">Oxidoreductase</keyword>
<evidence type="ECO:0000313" key="9">
    <source>
        <dbReference type="EMBL" id="RIY37176.1"/>
    </source>
</evidence>
<protein>
    <recommendedName>
        <fullName evidence="7">Ferritin</fullName>
        <ecNumber evidence="7">1.16.3.2</ecNumber>
    </recommendedName>
</protein>
<dbReference type="InterPro" id="IPR001519">
    <property type="entry name" value="Ferritin"/>
</dbReference>
<dbReference type="EC" id="1.16.3.2" evidence="7"/>
<dbReference type="RefSeq" id="WP_119531651.1">
    <property type="nucleotide sequence ID" value="NZ_JBHSSP010000032.1"/>
</dbReference>
<evidence type="ECO:0000256" key="1">
    <source>
        <dbReference type="ARBA" id="ARBA00006950"/>
    </source>
</evidence>
<evidence type="ECO:0000313" key="10">
    <source>
        <dbReference type="Proteomes" id="UP000265916"/>
    </source>
</evidence>
<dbReference type="GO" id="GO:0008199">
    <property type="term" value="F:ferric iron binding"/>
    <property type="evidence" value="ECO:0007669"/>
    <property type="project" value="InterPro"/>
</dbReference>
<dbReference type="OrthoDB" id="9801481at2"/>
<comment type="function">
    <text evidence="7">Iron-storage protein.</text>
</comment>
<dbReference type="CDD" id="cd01055">
    <property type="entry name" value="Nonheme_Ferritin"/>
    <property type="match status" value="1"/>
</dbReference>
<keyword evidence="10" id="KW-1185">Reference proteome</keyword>
<dbReference type="InterPro" id="IPR008331">
    <property type="entry name" value="Ferritin_DPS_dom"/>
</dbReference>
<dbReference type="Pfam" id="PF00210">
    <property type="entry name" value="Ferritin"/>
    <property type="match status" value="1"/>
</dbReference>